<dbReference type="AlphaFoldDB" id="A0A8I0H9S5"/>
<comment type="caution">
    <text evidence="1">The sequence shown here is derived from an EMBL/GenBank/DDBJ whole genome shotgun (WGS) entry which is preliminary data.</text>
</comment>
<organism evidence="1 2">
    <name type="scientific">Xanthomonas citri pv. citri</name>
    <dbReference type="NCBI Taxonomy" id="611301"/>
    <lineage>
        <taxon>Bacteria</taxon>
        <taxon>Pseudomonadati</taxon>
        <taxon>Pseudomonadota</taxon>
        <taxon>Gammaproteobacteria</taxon>
        <taxon>Lysobacterales</taxon>
        <taxon>Lysobacteraceae</taxon>
        <taxon>Xanthomonas</taxon>
    </lineage>
</organism>
<protein>
    <submittedName>
        <fullName evidence="1">Heme-binding protein</fullName>
    </submittedName>
</protein>
<evidence type="ECO:0000313" key="2">
    <source>
        <dbReference type="Proteomes" id="UP000653002"/>
    </source>
</evidence>
<name>A0A8I0H9S5_XANCI</name>
<sequence length="84" mass="9651">VLLMGHGNPDENYNANKKYSDMEKALQELAANNNIFVGTVDYGDMLFFPKEIEEEPANRIPVEGFDKTQYPDCMYSKVMSYCEK</sequence>
<feature type="non-terminal residue" evidence="1">
    <location>
        <position position="84"/>
    </location>
</feature>
<dbReference type="Proteomes" id="UP000653002">
    <property type="component" value="Unassembled WGS sequence"/>
</dbReference>
<dbReference type="EMBL" id="JAABFR010001978">
    <property type="protein sequence ID" value="MBD4339065.1"/>
    <property type="molecule type" value="Genomic_DNA"/>
</dbReference>
<dbReference type="Gene3D" id="3.40.50.1400">
    <property type="match status" value="1"/>
</dbReference>
<reference evidence="1" key="1">
    <citation type="submission" date="2020-01" db="EMBL/GenBank/DDBJ databases">
        <authorList>
            <person name="Richard D."/>
        </authorList>
    </citation>
    <scope>NUCLEOTIDE SEQUENCE</scope>
    <source>
        <strain evidence="1">JP541</strain>
    </source>
</reference>
<feature type="non-terminal residue" evidence="1">
    <location>
        <position position="1"/>
    </location>
</feature>
<gene>
    <name evidence="1" type="ORF">GUH15_24020</name>
</gene>
<proteinExistence type="predicted"/>
<evidence type="ECO:0000313" key="1">
    <source>
        <dbReference type="EMBL" id="MBD4339065.1"/>
    </source>
</evidence>
<accession>A0A8I0H9S5</accession>